<sequence>MNKHPENASSLSSFRLPNFEGVSYLICISISQICLLLLFYDKSIARICAPPSERNKTLTKNRCDLALREFRFRKVFIFLNQTIEMLRRMVKNNTIQQQSNRLRQHHNKGLDTTHLMAYSLRTDTMSRLNQ</sequence>
<feature type="transmembrane region" description="Helical" evidence="1">
    <location>
        <begin position="21"/>
        <end position="40"/>
    </location>
</feature>
<gene>
    <name evidence="2" type="ORF">KIN20_038435</name>
</gene>
<comment type="caution">
    <text evidence="2">The sequence shown here is derived from an EMBL/GenBank/DDBJ whole genome shotgun (WGS) entry which is preliminary data.</text>
</comment>
<keyword evidence="1" id="KW-0472">Membrane</keyword>
<reference evidence="2" key="1">
    <citation type="submission" date="2021-06" db="EMBL/GenBank/DDBJ databases">
        <title>Parelaphostrongylus tenuis whole genome reference sequence.</title>
        <authorList>
            <person name="Garwood T.J."/>
            <person name="Larsen P.A."/>
            <person name="Fountain-Jones N.M."/>
            <person name="Garbe J.R."/>
            <person name="Macchietto M.G."/>
            <person name="Kania S.A."/>
            <person name="Gerhold R.W."/>
            <person name="Richards J.E."/>
            <person name="Wolf T.M."/>
        </authorList>
    </citation>
    <scope>NUCLEOTIDE SEQUENCE</scope>
    <source>
        <strain evidence="2">MNPRO001-30</strain>
        <tissue evidence="2">Meninges</tissue>
    </source>
</reference>
<name>A0AAD5QYF8_PARTN</name>
<dbReference type="EMBL" id="JAHQIW010005485">
    <property type="protein sequence ID" value="KAJ1366167.1"/>
    <property type="molecule type" value="Genomic_DNA"/>
</dbReference>
<accession>A0AAD5QYF8</accession>
<keyword evidence="3" id="KW-1185">Reference proteome</keyword>
<evidence type="ECO:0000256" key="1">
    <source>
        <dbReference type="SAM" id="Phobius"/>
    </source>
</evidence>
<dbReference type="Proteomes" id="UP001196413">
    <property type="component" value="Unassembled WGS sequence"/>
</dbReference>
<keyword evidence="1" id="KW-0812">Transmembrane</keyword>
<organism evidence="2 3">
    <name type="scientific">Parelaphostrongylus tenuis</name>
    <name type="common">Meningeal worm</name>
    <dbReference type="NCBI Taxonomy" id="148309"/>
    <lineage>
        <taxon>Eukaryota</taxon>
        <taxon>Metazoa</taxon>
        <taxon>Ecdysozoa</taxon>
        <taxon>Nematoda</taxon>
        <taxon>Chromadorea</taxon>
        <taxon>Rhabditida</taxon>
        <taxon>Rhabditina</taxon>
        <taxon>Rhabditomorpha</taxon>
        <taxon>Strongyloidea</taxon>
        <taxon>Metastrongylidae</taxon>
        <taxon>Parelaphostrongylus</taxon>
    </lineage>
</organism>
<evidence type="ECO:0000313" key="2">
    <source>
        <dbReference type="EMBL" id="KAJ1366167.1"/>
    </source>
</evidence>
<evidence type="ECO:0000313" key="3">
    <source>
        <dbReference type="Proteomes" id="UP001196413"/>
    </source>
</evidence>
<proteinExistence type="predicted"/>
<keyword evidence="1" id="KW-1133">Transmembrane helix</keyword>
<protein>
    <submittedName>
        <fullName evidence="2">Uncharacterized protein</fullName>
    </submittedName>
</protein>
<dbReference type="AlphaFoldDB" id="A0AAD5QYF8"/>